<reference evidence="3 4" key="1">
    <citation type="journal article" date="2011" name="Science">
        <title>Comparative functional genomics of the fission yeasts.</title>
        <authorList>
            <person name="Rhind N."/>
            <person name="Chen Z."/>
            <person name="Yassour M."/>
            <person name="Thompson D.A."/>
            <person name="Haas B.J."/>
            <person name="Habib N."/>
            <person name="Wapinski I."/>
            <person name="Roy S."/>
            <person name="Lin M.F."/>
            <person name="Heiman D.I."/>
            <person name="Young S.K."/>
            <person name="Furuya K."/>
            <person name="Guo Y."/>
            <person name="Pidoux A."/>
            <person name="Chen H.M."/>
            <person name="Robbertse B."/>
            <person name="Goldberg J.M."/>
            <person name="Aoki K."/>
            <person name="Bayne E.H."/>
            <person name="Berlin A.M."/>
            <person name="Desjardins C.A."/>
            <person name="Dobbs E."/>
            <person name="Dukaj L."/>
            <person name="Fan L."/>
            <person name="FitzGerald M.G."/>
            <person name="French C."/>
            <person name="Gujja S."/>
            <person name="Hansen K."/>
            <person name="Keifenheim D."/>
            <person name="Levin J.Z."/>
            <person name="Mosher R.A."/>
            <person name="Mueller C.A."/>
            <person name="Pfiffner J."/>
            <person name="Priest M."/>
            <person name="Russ C."/>
            <person name="Smialowska A."/>
            <person name="Swoboda P."/>
            <person name="Sykes S.M."/>
            <person name="Vaughn M."/>
            <person name="Vengrova S."/>
            <person name="Yoder R."/>
            <person name="Zeng Q."/>
            <person name="Allshire R."/>
            <person name="Baulcombe D."/>
            <person name="Birren B.W."/>
            <person name="Brown W."/>
            <person name="Ekwall K."/>
            <person name="Kellis M."/>
            <person name="Leatherwood J."/>
            <person name="Levin H."/>
            <person name="Margalit H."/>
            <person name="Martienssen R."/>
            <person name="Nieduszynski C.A."/>
            <person name="Spatafora J.W."/>
            <person name="Friedman N."/>
            <person name="Dalgaard J.Z."/>
            <person name="Baumann P."/>
            <person name="Niki H."/>
            <person name="Regev A."/>
            <person name="Nusbaum C."/>
        </authorList>
    </citation>
    <scope>NUCLEOTIDE SEQUENCE [LARGE SCALE GENOMIC DNA]</scope>
    <source>
        <strain evidence="4">OY26 / ATCC MYA-4695 / CBS 11777 / NBRC 106824 / NRRL Y48691</strain>
    </source>
</reference>
<feature type="compositionally biased region" description="Basic and acidic residues" evidence="1">
    <location>
        <begin position="345"/>
        <end position="354"/>
    </location>
</feature>
<evidence type="ECO:0000259" key="2">
    <source>
        <dbReference type="PROSITE" id="PS50033"/>
    </source>
</evidence>
<dbReference type="EMBL" id="KE546990">
    <property type="protein sequence ID" value="EPY51977.1"/>
    <property type="molecule type" value="Genomic_DNA"/>
</dbReference>
<dbReference type="OMA" id="CAFPRKS"/>
<dbReference type="PANTHER" id="PTHR23322">
    <property type="entry name" value="FAS-ASSOCIATED PROTEIN"/>
    <property type="match status" value="1"/>
</dbReference>
<dbReference type="Proteomes" id="UP000015464">
    <property type="component" value="Unassembled WGS sequence"/>
</dbReference>
<dbReference type="GO" id="GO:0005634">
    <property type="term" value="C:nucleus"/>
    <property type="evidence" value="ECO:0007669"/>
    <property type="project" value="TreeGrafter"/>
</dbReference>
<dbReference type="PANTHER" id="PTHR23322:SF6">
    <property type="entry name" value="UBX DOMAIN-CONTAINING PROTEIN 7"/>
    <property type="match status" value="1"/>
</dbReference>
<evidence type="ECO:0000256" key="1">
    <source>
        <dbReference type="SAM" id="MobiDB-lite"/>
    </source>
</evidence>
<dbReference type="GeneID" id="25034730"/>
<dbReference type="CDD" id="cd01767">
    <property type="entry name" value="UBX"/>
    <property type="match status" value="1"/>
</dbReference>
<dbReference type="GO" id="GO:0043130">
    <property type="term" value="F:ubiquitin binding"/>
    <property type="evidence" value="ECO:0007669"/>
    <property type="project" value="EnsemblFungi"/>
</dbReference>
<dbReference type="Gene3D" id="1.10.8.10">
    <property type="entry name" value="DNA helicase RuvA subunit, C-terminal domain"/>
    <property type="match status" value="1"/>
</dbReference>
<sequence>MFPLIIADVCAKCFSDTSNLVATFCSITNSTPEKAQEYLGVADGDLSTAVTLFFESGGVTGDYGSESSNAVQPEQTEEVRAPIAPTREVLVDPMADTTPGLGFVGNEFGFGSGLPRMNRRQRRRVGIFDQSPSEVPVASSADTSSEESESNSRASRLAKLFRPPYDIISHLTLDEAKMKATYEKRWILINLQTSSSFECQVLNRDLWKSESVKEVIRAHFLFLQLLDDEEMGMEFKRFYPVLSTPHIAILDPRTGERVKQWNGGITPTEFVIELNDFLERCTLDETKDRKNPLGPKSQKPAEAMTEEEQMSKAIAASLGVEQERTESTGESSQPIQEDEEEEQDNTVHKIKSEEGKDEEPSPGPGVTRIQIRMPTGARFIRRFYESDLVRKVYAYVKGVAEGADSQAFSLTFQRTSLWNSLDKTIKEAGIQNTALQFEFQ</sequence>
<dbReference type="SUPFAM" id="SSF52833">
    <property type="entry name" value="Thioredoxin-like"/>
    <property type="match status" value="1"/>
</dbReference>
<dbReference type="AlphaFoldDB" id="S9X4H5"/>
<evidence type="ECO:0000313" key="4">
    <source>
        <dbReference type="Proteomes" id="UP000015464"/>
    </source>
</evidence>
<proteinExistence type="predicted"/>
<dbReference type="Gene3D" id="3.10.20.90">
    <property type="entry name" value="Phosphatidylinositol 3-kinase Catalytic Subunit, Chain A, domain 1"/>
    <property type="match status" value="1"/>
</dbReference>
<dbReference type="OrthoDB" id="270602at2759"/>
<dbReference type="InterPro" id="IPR029071">
    <property type="entry name" value="Ubiquitin-like_domsf"/>
</dbReference>
<name>S9X4H5_SCHCR</name>
<dbReference type="STRING" id="653667.S9X4H5"/>
<protein>
    <submittedName>
        <fullName evidence="3">UB Xdomain protein Ubx2</fullName>
    </submittedName>
</protein>
<dbReference type="GO" id="GO:0051117">
    <property type="term" value="F:ATPase binding"/>
    <property type="evidence" value="ECO:0007669"/>
    <property type="project" value="EnsemblFungi"/>
</dbReference>
<dbReference type="SUPFAM" id="SSF54236">
    <property type="entry name" value="Ubiquitin-like"/>
    <property type="match status" value="1"/>
</dbReference>
<evidence type="ECO:0000313" key="3">
    <source>
        <dbReference type="EMBL" id="EPY51977.1"/>
    </source>
</evidence>
<dbReference type="InterPro" id="IPR036249">
    <property type="entry name" value="Thioredoxin-like_sf"/>
</dbReference>
<dbReference type="Gene3D" id="3.40.30.10">
    <property type="entry name" value="Glutaredoxin"/>
    <property type="match status" value="1"/>
</dbReference>
<feature type="region of interest" description="Disordered" evidence="1">
    <location>
        <begin position="286"/>
        <end position="369"/>
    </location>
</feature>
<dbReference type="Pfam" id="PF00789">
    <property type="entry name" value="UBX"/>
    <property type="match status" value="1"/>
</dbReference>
<dbReference type="HOGENOM" id="CLU_021255_2_1_1"/>
<dbReference type="SUPFAM" id="SSF46934">
    <property type="entry name" value="UBA-like"/>
    <property type="match status" value="1"/>
</dbReference>
<feature type="region of interest" description="Disordered" evidence="1">
    <location>
        <begin position="125"/>
        <end position="155"/>
    </location>
</feature>
<dbReference type="RefSeq" id="XP_013023361.1">
    <property type="nucleotide sequence ID" value="XM_013167907.1"/>
</dbReference>
<dbReference type="CDD" id="cd02958">
    <property type="entry name" value="UAS"/>
    <property type="match status" value="1"/>
</dbReference>
<organism evidence="3 4">
    <name type="scientific">Schizosaccharomyces cryophilus (strain OY26 / ATCC MYA-4695 / CBS 11777 / NBRC 106824 / NRRL Y48691)</name>
    <name type="common">Fission yeast</name>
    <dbReference type="NCBI Taxonomy" id="653667"/>
    <lineage>
        <taxon>Eukaryota</taxon>
        <taxon>Fungi</taxon>
        <taxon>Dikarya</taxon>
        <taxon>Ascomycota</taxon>
        <taxon>Taphrinomycotina</taxon>
        <taxon>Schizosaccharomycetes</taxon>
        <taxon>Schizosaccharomycetales</taxon>
        <taxon>Schizosaccharomycetaceae</taxon>
        <taxon>Schizosaccharomyces</taxon>
    </lineage>
</organism>
<dbReference type="InterPro" id="IPR001012">
    <property type="entry name" value="UBX_dom"/>
</dbReference>
<accession>S9X4H5</accession>
<feature type="domain" description="UBX" evidence="2">
    <location>
        <begin position="362"/>
        <end position="438"/>
    </location>
</feature>
<dbReference type="Pfam" id="PF14555">
    <property type="entry name" value="UBA_4"/>
    <property type="match status" value="1"/>
</dbReference>
<dbReference type="CDD" id="cd14348">
    <property type="entry name" value="UBA_p47"/>
    <property type="match status" value="1"/>
</dbReference>
<dbReference type="InterPro" id="IPR050730">
    <property type="entry name" value="UBX_domain-protein"/>
</dbReference>
<dbReference type="eggNOG" id="KOG1364">
    <property type="taxonomic scope" value="Eukaryota"/>
</dbReference>
<dbReference type="PROSITE" id="PS50033">
    <property type="entry name" value="UBX"/>
    <property type="match status" value="1"/>
</dbReference>
<dbReference type="GO" id="GO:0043161">
    <property type="term" value="P:proteasome-mediated ubiquitin-dependent protein catabolic process"/>
    <property type="evidence" value="ECO:0007669"/>
    <property type="project" value="EnsemblFungi"/>
</dbReference>
<dbReference type="InterPro" id="IPR009060">
    <property type="entry name" value="UBA-like_sf"/>
</dbReference>
<dbReference type="InterPro" id="IPR006577">
    <property type="entry name" value="UAS"/>
</dbReference>
<dbReference type="Pfam" id="PF13899">
    <property type="entry name" value="Thioredoxin_7"/>
    <property type="match status" value="1"/>
</dbReference>
<dbReference type="SMART" id="SM00594">
    <property type="entry name" value="UAS"/>
    <property type="match status" value="1"/>
</dbReference>
<keyword evidence="4" id="KW-1185">Reference proteome</keyword>
<gene>
    <name evidence="3" type="ORF">SPOG_00398</name>
</gene>